<evidence type="ECO:0000259" key="5">
    <source>
        <dbReference type="PROSITE" id="PS51192"/>
    </source>
</evidence>
<dbReference type="EMBL" id="JBHUHT010000009">
    <property type="protein sequence ID" value="MFD2095750.1"/>
    <property type="molecule type" value="Genomic_DNA"/>
</dbReference>
<dbReference type="PANTHER" id="PTHR18934">
    <property type="entry name" value="ATP-DEPENDENT RNA HELICASE"/>
    <property type="match status" value="1"/>
</dbReference>
<dbReference type="PANTHER" id="PTHR18934:SF99">
    <property type="entry name" value="ATP-DEPENDENT RNA HELICASE DHX37-RELATED"/>
    <property type="match status" value="1"/>
</dbReference>
<dbReference type="GO" id="GO:0016787">
    <property type="term" value="F:hydrolase activity"/>
    <property type="evidence" value="ECO:0007669"/>
    <property type="project" value="UniProtKB-KW"/>
</dbReference>
<sequence>MASPVHSDQEQKHSVNAENDPFLDTLALLPKTAQFGLKKRYQGAQRIDDEKRRLRILKNLHADLEKAVHRATWQEFIKYPEQLPVSERKAEIAEAIKNNQVVIIAGETGSGKTTQIPKICLELGLGIGGMIGHTQPRRLAARSVADRIADELGTSLGDVVGFKVRFSDHTEPRTRVKLMTDGILLAEMQKDRLLRQYDTLIIDEAHERSLNIDFLLGYLRQLLPKRPDLKVIITSATIETDRFSRHFNEAPVITVSGRTYPVEIRYHAPDETQEKFNDPLQAIFDAVDELQAEGRGDILIFLNGEREIRDTADALSKRNLKNTEVLPLYARLSAQEQQRIFKPHSGQRIVLATNVAETSLTVPGIKYVIDPGTARISRYSYRTKVQRLPIEAISQASANQRAGRCGRVSEGICIRLYSQEDFEGRPAYTDPEILRTNLAAVILQMVSLRLGDIEAFPFMQPPDNKHIRDGIKLLEELGALKTPNKQGLQLSQIGRQLSRIPIDPKLGRMVLAGAENSSLDQVLVLASVLSIQDPRERPMDAKQASDEKHRRFYDQDSDFSTLMNLWRYIKEQQQELSGSQFRKLCKKEFLSYIRIREWQDLHFQLRQSCRELHLEMNESEADYESLHKALLTGLLSNIGMLDKDQEYIGARNRRFYLFPGSSLGKKRPKWSMSAELTETSRLFARTAAKIQPDWVEGLAKHLVSRTYSEPHWSKKQGNVMAFEKQTLYGLPIVQQRKVLFGHIDPVVAREVFIRSALVERQLGTNLAFYQKNNQTIDSIHAQEDKIRRRDLLVDDEQLYALYDKDIPDHIYSKASLEKWYRTESKKNKQLLVYDEKSLLQREEGDLSKLYPDQWRSGNIDVSLKYLFEPGQSQDGVQAEIPIAVLNQVQESAFEWGVPAHREALLVALIKSLPKPLRRHFVPAPNFAGRVMAEADFNTESPTAALERVLRRATGITVPDDAWNWDLVPDHLKMSYRVVDEKGKAIADGEDLVTLKASLQDKVQDTLSAVVSDDIERSGMAAWDIDELPRVYTQKRRGYEVKAYPALVDEKTSVAVQLFDSEAKANSAMKAGVRRLLLLNVTSPAKYLRDNLPNKAKLAMHYTRFGKVQFLIDDCISGAVDMLVGNAADVRDAASFKSLLETVRADVADKTVEVALVVEQILTRANKALKQLKGKSSFDTVRAQADIKAQIDGLVYPGFVADTGIAQLREVPRYLDAVEKRIEKLAIDANRDRQHLLAIDRVSDALAQLKGKAKHHEGLQDELQQLHWMIEELRVSFFHQTLGTAYPISEKRVLNAIEECRKCHQL</sequence>
<evidence type="ECO:0000313" key="8">
    <source>
        <dbReference type="Proteomes" id="UP001597380"/>
    </source>
</evidence>
<evidence type="ECO:0000256" key="2">
    <source>
        <dbReference type="ARBA" id="ARBA00022801"/>
    </source>
</evidence>
<dbReference type="GO" id="GO:0003724">
    <property type="term" value="F:RNA helicase activity"/>
    <property type="evidence" value="ECO:0007669"/>
    <property type="project" value="UniProtKB-EC"/>
</dbReference>
<dbReference type="NCBIfam" id="NF008348">
    <property type="entry name" value="PRK11131.1"/>
    <property type="match status" value="1"/>
</dbReference>
<dbReference type="InterPro" id="IPR014001">
    <property type="entry name" value="Helicase_ATP-bd"/>
</dbReference>
<dbReference type="Pfam" id="PF11898">
    <property type="entry name" value="DUF3418"/>
    <property type="match status" value="1"/>
</dbReference>
<name>A0ABW4XKJ8_9GAMM</name>
<dbReference type="Pfam" id="PF00271">
    <property type="entry name" value="Helicase_C"/>
    <property type="match status" value="1"/>
</dbReference>
<evidence type="ECO:0000259" key="6">
    <source>
        <dbReference type="PROSITE" id="PS51194"/>
    </source>
</evidence>
<dbReference type="InterPro" id="IPR024590">
    <property type="entry name" value="HrpA_C"/>
</dbReference>
<evidence type="ECO:0000313" key="7">
    <source>
        <dbReference type="EMBL" id="MFD2095750.1"/>
    </source>
</evidence>
<proteinExistence type="predicted"/>
<dbReference type="Pfam" id="PF07717">
    <property type="entry name" value="OB_NTP_bind"/>
    <property type="match status" value="1"/>
</dbReference>
<reference evidence="8" key="1">
    <citation type="journal article" date="2019" name="Int. J. Syst. Evol. Microbiol.">
        <title>The Global Catalogue of Microorganisms (GCM) 10K type strain sequencing project: providing services to taxonomists for standard genome sequencing and annotation.</title>
        <authorList>
            <consortium name="The Broad Institute Genomics Platform"/>
            <consortium name="The Broad Institute Genome Sequencing Center for Infectious Disease"/>
            <person name="Wu L."/>
            <person name="Ma J."/>
        </authorList>
    </citation>
    <scope>NUCLEOTIDE SEQUENCE [LARGE SCALE GENOMIC DNA]</scope>
    <source>
        <strain evidence="8">CGMCC 1.10992</strain>
    </source>
</reference>
<keyword evidence="2 7" id="KW-0378">Hydrolase</keyword>
<evidence type="ECO:0000256" key="4">
    <source>
        <dbReference type="ARBA" id="ARBA00022840"/>
    </source>
</evidence>
<keyword evidence="1" id="KW-0547">Nucleotide-binding</keyword>
<feature type="domain" description="Helicase ATP-binding" evidence="5">
    <location>
        <begin position="93"/>
        <end position="256"/>
    </location>
</feature>
<dbReference type="Gene3D" id="1.20.120.1080">
    <property type="match status" value="1"/>
</dbReference>
<dbReference type="Gene3D" id="3.40.50.300">
    <property type="entry name" value="P-loop containing nucleotide triphosphate hydrolases"/>
    <property type="match status" value="2"/>
</dbReference>
<organism evidence="7 8">
    <name type="scientific">Corallincola platygyrae</name>
    <dbReference type="NCBI Taxonomy" id="1193278"/>
    <lineage>
        <taxon>Bacteria</taxon>
        <taxon>Pseudomonadati</taxon>
        <taxon>Pseudomonadota</taxon>
        <taxon>Gammaproteobacteria</taxon>
        <taxon>Alteromonadales</taxon>
        <taxon>Psychromonadaceae</taxon>
        <taxon>Corallincola</taxon>
    </lineage>
</organism>
<evidence type="ECO:0000256" key="1">
    <source>
        <dbReference type="ARBA" id="ARBA00022741"/>
    </source>
</evidence>
<dbReference type="InterPro" id="IPR007502">
    <property type="entry name" value="Helicase-assoc_dom"/>
</dbReference>
<dbReference type="InterPro" id="IPR027417">
    <property type="entry name" value="P-loop_NTPase"/>
</dbReference>
<evidence type="ECO:0000256" key="3">
    <source>
        <dbReference type="ARBA" id="ARBA00022806"/>
    </source>
</evidence>
<dbReference type="NCBIfam" id="TIGR01967">
    <property type="entry name" value="DEAH_box_HrpA"/>
    <property type="match status" value="1"/>
</dbReference>
<dbReference type="InterPro" id="IPR010222">
    <property type="entry name" value="RNA_helicase_HrpA"/>
</dbReference>
<dbReference type="SMART" id="SM00490">
    <property type="entry name" value="HELICc"/>
    <property type="match status" value="1"/>
</dbReference>
<dbReference type="PROSITE" id="PS51192">
    <property type="entry name" value="HELICASE_ATP_BIND_1"/>
    <property type="match status" value="1"/>
</dbReference>
<dbReference type="SMART" id="SM00382">
    <property type="entry name" value="AAA"/>
    <property type="match status" value="1"/>
</dbReference>
<comment type="caution">
    <text evidence="7">The sequence shown here is derived from an EMBL/GenBank/DDBJ whole genome shotgun (WGS) entry which is preliminary data.</text>
</comment>
<dbReference type="InterPro" id="IPR011545">
    <property type="entry name" value="DEAD/DEAH_box_helicase_dom"/>
</dbReference>
<keyword evidence="3 7" id="KW-0347">Helicase</keyword>
<accession>A0ABW4XKJ8</accession>
<keyword evidence="4" id="KW-0067">ATP-binding</keyword>
<dbReference type="RefSeq" id="WP_345340180.1">
    <property type="nucleotide sequence ID" value="NZ_BAABLI010000014.1"/>
</dbReference>
<dbReference type="EC" id="3.6.4.13" evidence="7"/>
<dbReference type="InterPro" id="IPR001650">
    <property type="entry name" value="Helicase_C-like"/>
</dbReference>
<dbReference type="SMART" id="SM00487">
    <property type="entry name" value="DEXDc"/>
    <property type="match status" value="1"/>
</dbReference>
<dbReference type="CDD" id="cd18791">
    <property type="entry name" value="SF2_C_RHA"/>
    <property type="match status" value="1"/>
</dbReference>
<protein>
    <submittedName>
        <fullName evidence="7">ATP-dependent RNA helicase HrpA</fullName>
        <ecNumber evidence="7">3.6.4.13</ecNumber>
    </submittedName>
</protein>
<dbReference type="InterPro" id="IPR011709">
    <property type="entry name" value="DEAD-box_helicase_OB_fold"/>
</dbReference>
<keyword evidence="8" id="KW-1185">Reference proteome</keyword>
<gene>
    <name evidence="7" type="primary">hrpA</name>
    <name evidence="7" type="ORF">ACFSJ3_07115</name>
</gene>
<dbReference type="Pfam" id="PF21010">
    <property type="entry name" value="HA2_C"/>
    <property type="match status" value="1"/>
</dbReference>
<dbReference type="SUPFAM" id="SSF52540">
    <property type="entry name" value="P-loop containing nucleoside triphosphate hydrolases"/>
    <property type="match status" value="1"/>
</dbReference>
<feature type="domain" description="Helicase C-terminal" evidence="6">
    <location>
        <begin position="282"/>
        <end position="449"/>
    </location>
</feature>
<dbReference type="Proteomes" id="UP001597380">
    <property type="component" value="Unassembled WGS sequence"/>
</dbReference>
<dbReference type="SMART" id="SM00847">
    <property type="entry name" value="HA2"/>
    <property type="match status" value="1"/>
</dbReference>
<dbReference type="InterPro" id="IPR003593">
    <property type="entry name" value="AAA+_ATPase"/>
</dbReference>
<dbReference type="Pfam" id="PF00270">
    <property type="entry name" value="DEAD"/>
    <property type="match status" value="1"/>
</dbReference>
<dbReference type="PROSITE" id="PS51194">
    <property type="entry name" value="HELICASE_CTER"/>
    <property type="match status" value="1"/>
</dbReference>